<gene>
    <name evidence="2" type="ORF">E1A91_A02G190100v1</name>
</gene>
<keyword evidence="3" id="KW-1185">Reference proteome</keyword>
<dbReference type="EMBL" id="CM017637">
    <property type="protein sequence ID" value="TYJ47442.1"/>
    <property type="molecule type" value="Genomic_DNA"/>
</dbReference>
<feature type="region of interest" description="Disordered" evidence="1">
    <location>
        <begin position="104"/>
        <end position="125"/>
    </location>
</feature>
<evidence type="ECO:0000313" key="3">
    <source>
        <dbReference type="Proteomes" id="UP000323597"/>
    </source>
</evidence>
<organism evidence="2 3">
    <name type="scientific">Gossypium mustelinum</name>
    <name type="common">Cotton</name>
    <name type="synonym">Gossypium caicoense</name>
    <dbReference type="NCBI Taxonomy" id="34275"/>
    <lineage>
        <taxon>Eukaryota</taxon>
        <taxon>Viridiplantae</taxon>
        <taxon>Streptophyta</taxon>
        <taxon>Embryophyta</taxon>
        <taxon>Tracheophyta</taxon>
        <taxon>Spermatophyta</taxon>
        <taxon>Magnoliopsida</taxon>
        <taxon>eudicotyledons</taxon>
        <taxon>Gunneridae</taxon>
        <taxon>Pentapetalae</taxon>
        <taxon>rosids</taxon>
        <taxon>malvids</taxon>
        <taxon>Malvales</taxon>
        <taxon>Malvaceae</taxon>
        <taxon>Malvoideae</taxon>
        <taxon>Gossypium</taxon>
    </lineage>
</organism>
<accession>A0A5D3A982</accession>
<name>A0A5D3A982_GOSMU</name>
<proteinExistence type="predicted"/>
<feature type="compositionally biased region" description="Basic and acidic residues" evidence="1">
    <location>
        <begin position="104"/>
        <end position="122"/>
    </location>
</feature>
<dbReference type="AlphaFoldDB" id="A0A5D3A982"/>
<protein>
    <submittedName>
        <fullName evidence="2">Uncharacterized protein</fullName>
    </submittedName>
</protein>
<dbReference type="Proteomes" id="UP000323597">
    <property type="component" value="Chromosome A02"/>
</dbReference>
<reference evidence="2 3" key="1">
    <citation type="submission" date="2019-07" db="EMBL/GenBank/DDBJ databases">
        <title>WGS assembly of Gossypium mustelinum.</title>
        <authorList>
            <person name="Chen Z.J."/>
            <person name="Sreedasyam A."/>
            <person name="Ando A."/>
            <person name="Song Q."/>
            <person name="De L."/>
            <person name="Hulse-Kemp A."/>
            <person name="Ding M."/>
            <person name="Ye W."/>
            <person name="Kirkbride R."/>
            <person name="Jenkins J."/>
            <person name="Plott C."/>
            <person name="Lovell J."/>
            <person name="Lin Y.-M."/>
            <person name="Vaughn R."/>
            <person name="Liu B."/>
            <person name="Li W."/>
            <person name="Simpson S."/>
            <person name="Scheffler B."/>
            <person name="Saski C."/>
            <person name="Grover C."/>
            <person name="Hu G."/>
            <person name="Conover J."/>
            <person name="Carlson J."/>
            <person name="Shu S."/>
            <person name="Boston L."/>
            <person name="Williams M."/>
            <person name="Peterson D."/>
            <person name="Mcgee K."/>
            <person name="Jones D."/>
            <person name="Wendel J."/>
            <person name="Stelly D."/>
            <person name="Grimwood J."/>
            <person name="Schmutz J."/>
        </authorList>
    </citation>
    <scope>NUCLEOTIDE SEQUENCE [LARGE SCALE GENOMIC DNA]</scope>
    <source>
        <strain evidence="2">1408120.09</strain>
    </source>
</reference>
<dbReference type="PANTHER" id="PTHR47512">
    <property type="entry name" value="EXPRESSED PROTEIN"/>
    <property type="match status" value="1"/>
</dbReference>
<evidence type="ECO:0000256" key="1">
    <source>
        <dbReference type="SAM" id="MobiDB-lite"/>
    </source>
</evidence>
<evidence type="ECO:0000313" key="2">
    <source>
        <dbReference type="EMBL" id="TYJ47442.1"/>
    </source>
</evidence>
<sequence>METPCSSTRRVTRSQTLAALNNSISVAKESEKKSVLQTRNGKEKQEERSALIDITNDSPIVGLAMGTPSSNTSKQWRPKIMMMMTPGSGEALLRGQIKTLFQKDEESEKKSVLKTRNEKQQQQERPAALIDVRNDSPIIGLAMGTPLSETSKQWRADKMMKMMTPGSGEALLRSQVKTLLQKVEEEEPEVSNVPSESCHFLRGQSCVVSPMGLVAPTPANTPQIEGSIVMALPVVEENLRISEVVSSIFDGVSIESEKSEITRSLLVEFSEKSETSEDSSECCYSVLTDECSASKEKVSSSSSIDDDNSSVWSIQVNASTHDEDEETTIEEMGDDYHEDAEEMGDDDDGLVDELCEGLSKMSMEEMFQGKHTRFIYSSDEEIEEECAEIKADSSDIIRLKGLPTPKGKHLRFPLDD</sequence>
<feature type="region of interest" description="Disordered" evidence="1">
    <location>
        <begin position="28"/>
        <end position="49"/>
    </location>
</feature>
<dbReference type="PANTHER" id="PTHR47512:SF3">
    <property type="entry name" value="CHALCONE-FLAVONONE ISOMERASE FAMILY PROTEIN"/>
    <property type="match status" value="1"/>
</dbReference>